<keyword evidence="2" id="KW-1133">Transmembrane helix</keyword>
<comment type="caution">
    <text evidence="3">The sequence shown here is derived from an EMBL/GenBank/DDBJ whole genome shotgun (WGS) entry which is preliminary data.</text>
</comment>
<evidence type="ECO:0000256" key="2">
    <source>
        <dbReference type="SAM" id="Phobius"/>
    </source>
</evidence>
<feature type="transmembrane region" description="Helical" evidence="2">
    <location>
        <begin position="422"/>
        <end position="444"/>
    </location>
</feature>
<proteinExistence type="predicted"/>
<evidence type="ECO:0000256" key="1">
    <source>
        <dbReference type="SAM" id="MobiDB-lite"/>
    </source>
</evidence>
<name>A0A4V2FQC9_PSEST</name>
<feature type="transmembrane region" description="Helical" evidence="2">
    <location>
        <begin position="97"/>
        <end position="117"/>
    </location>
</feature>
<evidence type="ECO:0000313" key="4">
    <source>
        <dbReference type="Proteomes" id="UP000291591"/>
    </source>
</evidence>
<keyword evidence="2" id="KW-0472">Membrane</keyword>
<feature type="transmembrane region" description="Helical" evidence="2">
    <location>
        <begin position="50"/>
        <end position="68"/>
    </location>
</feature>
<dbReference type="Proteomes" id="UP000291591">
    <property type="component" value="Unassembled WGS sequence"/>
</dbReference>
<dbReference type="EMBL" id="SHKL01000001">
    <property type="protein sequence ID" value="RZT84210.1"/>
    <property type="molecule type" value="Genomic_DNA"/>
</dbReference>
<feature type="transmembrane region" description="Helical" evidence="2">
    <location>
        <begin position="393"/>
        <end position="410"/>
    </location>
</feature>
<gene>
    <name evidence="3" type="ORF">EV383_1048</name>
</gene>
<feature type="region of interest" description="Disordered" evidence="1">
    <location>
        <begin position="612"/>
        <end position="661"/>
    </location>
</feature>
<feature type="transmembrane region" description="Helical" evidence="2">
    <location>
        <begin position="74"/>
        <end position="90"/>
    </location>
</feature>
<keyword evidence="2" id="KW-0812">Transmembrane</keyword>
<feature type="transmembrane region" description="Helical" evidence="2">
    <location>
        <begin position="26"/>
        <end position="43"/>
    </location>
</feature>
<feature type="transmembrane region" description="Helical" evidence="2">
    <location>
        <begin position="301"/>
        <end position="318"/>
    </location>
</feature>
<dbReference type="AlphaFoldDB" id="A0A4V2FQC9"/>
<evidence type="ECO:0000313" key="3">
    <source>
        <dbReference type="EMBL" id="RZT84210.1"/>
    </source>
</evidence>
<feature type="transmembrane region" description="Helical" evidence="2">
    <location>
        <begin position="352"/>
        <end position="381"/>
    </location>
</feature>
<sequence length="661" mass="70008">MLLLFSVALIPTFVVGSAVGAGPASVVGGFVALFSLIAFLGGPLRPDLRLAAVVSPVLLFSAIVPRLLSEISRPAAIAVVVVIVFVAALLPVRGPRFVTVGLGLGMVTLFAYGMALTGPAGPWQVVVAAVTGLAIAVVLRVLFGVADPSKPTREKVADVLDSDSPALEAAFDTWLSDGLRRWLGEALGAASRYRLALHSAEATDRPDPEDATGEALTGIRARAHDVAERLRAKKPGSVDDAAGPAPAGFLADAAAALDAVERASADRRPDRVPLDTDRHRRVRDALRRPTLRLRSIQLRHAVRTAFGLLLVLVLTAYLPPGDPLVVTALLTTFGILQASWRETFDKARPRVVGLVAGAVLTVLILLFVPAGYLLAVAGVALVAGLWNMTARPALAYTFMVCVTVGFNTSLRHLDPGRTLVEYAVLTLAAVVVGVVVGFAVVPGLRPEPLRGRIVTARTATVAALRALADPGRSRDADTLALQRRATQARADLTPDREKLDDDRLADLDRFRTALRDLSVLGTATALDPDAGPARLGATLDGAGPATGDDAATGRLAVLEPMVAGLAEPGPRRGGAPARHAPPGEARTVVAAREAHRVCVTPRREGGLHLCERNRHGRRQALQRDPRQVRGRDRRRHRHPGVVGGRGLDRRDVKPRPARRRT</sequence>
<protein>
    <submittedName>
        <fullName evidence="3">Putative membrane protein YccC</fullName>
    </submittedName>
</protein>
<reference evidence="3 4" key="1">
    <citation type="submission" date="2019-02" db="EMBL/GenBank/DDBJ databases">
        <title>Sequencing the genomes of 1000 actinobacteria strains.</title>
        <authorList>
            <person name="Klenk H.-P."/>
        </authorList>
    </citation>
    <scope>NUCLEOTIDE SEQUENCE [LARGE SCALE GENOMIC DNA]</scope>
    <source>
        <strain evidence="3 4">DSM 45779</strain>
    </source>
</reference>
<feature type="transmembrane region" description="Helical" evidence="2">
    <location>
        <begin position="123"/>
        <end position="143"/>
    </location>
</feature>
<accession>A0A4V2FQC9</accession>
<dbReference type="GO" id="GO:0016020">
    <property type="term" value="C:membrane"/>
    <property type="evidence" value="ECO:0007669"/>
    <property type="project" value="UniProtKB-SubCell"/>
</dbReference>
<feature type="transmembrane region" description="Helical" evidence="2">
    <location>
        <begin position="324"/>
        <end position="340"/>
    </location>
</feature>
<keyword evidence="4" id="KW-1185">Reference proteome</keyword>
<feature type="compositionally biased region" description="Basic and acidic residues" evidence="1">
    <location>
        <begin position="621"/>
        <end position="630"/>
    </location>
</feature>
<organism evidence="3 4">
    <name type="scientific">Pseudonocardia sediminis</name>
    <dbReference type="NCBI Taxonomy" id="1397368"/>
    <lineage>
        <taxon>Bacteria</taxon>
        <taxon>Bacillati</taxon>
        <taxon>Actinomycetota</taxon>
        <taxon>Actinomycetes</taxon>
        <taxon>Pseudonocardiales</taxon>
        <taxon>Pseudonocardiaceae</taxon>
        <taxon>Pseudonocardia</taxon>
    </lineage>
</organism>